<feature type="domain" description="HTH tetR-type" evidence="5">
    <location>
        <begin position="5"/>
        <end position="65"/>
    </location>
</feature>
<keyword evidence="1" id="KW-0805">Transcription regulation</keyword>
<sequence>MARAGVTVELLAEAAAELADEVGLENVTVSELARRFGVKDASLYSHIQNAHELRVRVAVLALAELADRVAAALAGRAGKDALVAFADAYRDYAREHPGRYTATQVELDPETAKASAARRHSDMARAILRGYSLAEPDQTDAVRLLGSTFHGFVSLERAGGFRHHPRGADESWGRVLDTLDVALRNWPAQAVDSGSGRKQRGS</sequence>
<dbReference type="PANTHER" id="PTHR30055:SF239">
    <property type="entry name" value="TRANSCRIPTIONAL REGULATORY PROTEIN"/>
    <property type="match status" value="1"/>
</dbReference>
<dbReference type="Proteomes" id="UP001225356">
    <property type="component" value="Unassembled WGS sequence"/>
</dbReference>
<dbReference type="InterPro" id="IPR050109">
    <property type="entry name" value="HTH-type_TetR-like_transc_reg"/>
</dbReference>
<evidence type="ECO:0000256" key="4">
    <source>
        <dbReference type="PROSITE-ProRule" id="PRU00335"/>
    </source>
</evidence>
<feature type="DNA-binding region" description="H-T-H motif" evidence="4">
    <location>
        <begin position="28"/>
        <end position="47"/>
    </location>
</feature>
<evidence type="ECO:0000259" key="5">
    <source>
        <dbReference type="PROSITE" id="PS50977"/>
    </source>
</evidence>
<evidence type="ECO:0000256" key="2">
    <source>
        <dbReference type="ARBA" id="ARBA00023125"/>
    </source>
</evidence>
<evidence type="ECO:0000256" key="3">
    <source>
        <dbReference type="ARBA" id="ARBA00023163"/>
    </source>
</evidence>
<dbReference type="PROSITE" id="PS50977">
    <property type="entry name" value="HTH_TETR_2"/>
    <property type="match status" value="1"/>
</dbReference>
<name>A0ABT9QBC6_9ACTN</name>
<dbReference type="Pfam" id="PF00440">
    <property type="entry name" value="TetR_N"/>
    <property type="match status" value="1"/>
</dbReference>
<gene>
    <name evidence="6" type="ORF">J2853_003284</name>
</gene>
<accession>A0ABT9QBC6</accession>
<dbReference type="InterPro" id="IPR009057">
    <property type="entry name" value="Homeodomain-like_sf"/>
</dbReference>
<dbReference type="RefSeq" id="WP_307558657.1">
    <property type="nucleotide sequence ID" value="NZ_JAUSQU010000001.1"/>
</dbReference>
<dbReference type="PANTHER" id="PTHR30055">
    <property type="entry name" value="HTH-TYPE TRANSCRIPTIONAL REGULATOR RUTR"/>
    <property type="match status" value="1"/>
</dbReference>
<dbReference type="Pfam" id="PF13305">
    <property type="entry name" value="TetR_C_33"/>
    <property type="match status" value="1"/>
</dbReference>
<evidence type="ECO:0000313" key="7">
    <source>
        <dbReference type="Proteomes" id="UP001225356"/>
    </source>
</evidence>
<keyword evidence="7" id="KW-1185">Reference proteome</keyword>
<dbReference type="SUPFAM" id="SSF48498">
    <property type="entry name" value="Tetracyclin repressor-like, C-terminal domain"/>
    <property type="match status" value="1"/>
</dbReference>
<evidence type="ECO:0000313" key="6">
    <source>
        <dbReference type="EMBL" id="MDP9844073.1"/>
    </source>
</evidence>
<keyword evidence="2 4" id="KW-0238">DNA-binding</keyword>
<proteinExistence type="predicted"/>
<dbReference type="EMBL" id="JAUSQU010000001">
    <property type="protein sequence ID" value="MDP9844073.1"/>
    <property type="molecule type" value="Genomic_DNA"/>
</dbReference>
<dbReference type="Gene3D" id="1.10.10.60">
    <property type="entry name" value="Homeodomain-like"/>
    <property type="match status" value="1"/>
</dbReference>
<keyword evidence="3" id="KW-0804">Transcription</keyword>
<evidence type="ECO:0000256" key="1">
    <source>
        <dbReference type="ARBA" id="ARBA00023015"/>
    </source>
</evidence>
<dbReference type="InterPro" id="IPR036271">
    <property type="entry name" value="Tet_transcr_reg_TetR-rel_C_sf"/>
</dbReference>
<dbReference type="InterPro" id="IPR001647">
    <property type="entry name" value="HTH_TetR"/>
</dbReference>
<organism evidence="6 7">
    <name type="scientific">Streptosporangium lutulentum</name>
    <dbReference type="NCBI Taxonomy" id="1461250"/>
    <lineage>
        <taxon>Bacteria</taxon>
        <taxon>Bacillati</taxon>
        <taxon>Actinomycetota</taxon>
        <taxon>Actinomycetes</taxon>
        <taxon>Streptosporangiales</taxon>
        <taxon>Streptosporangiaceae</taxon>
        <taxon>Streptosporangium</taxon>
    </lineage>
</organism>
<protein>
    <submittedName>
        <fullName evidence="6">AcrR family transcriptional regulator</fullName>
    </submittedName>
</protein>
<dbReference type="Gene3D" id="1.10.357.10">
    <property type="entry name" value="Tetracycline Repressor, domain 2"/>
    <property type="match status" value="1"/>
</dbReference>
<comment type="caution">
    <text evidence="6">The sequence shown here is derived from an EMBL/GenBank/DDBJ whole genome shotgun (WGS) entry which is preliminary data.</text>
</comment>
<reference evidence="6 7" key="1">
    <citation type="submission" date="2023-07" db="EMBL/GenBank/DDBJ databases">
        <title>Sequencing the genomes of 1000 actinobacteria strains.</title>
        <authorList>
            <person name="Klenk H.-P."/>
        </authorList>
    </citation>
    <scope>NUCLEOTIDE SEQUENCE [LARGE SCALE GENOMIC DNA]</scope>
    <source>
        <strain evidence="6 7">DSM 46740</strain>
    </source>
</reference>
<dbReference type="SUPFAM" id="SSF46689">
    <property type="entry name" value="Homeodomain-like"/>
    <property type="match status" value="1"/>
</dbReference>
<dbReference type="InterPro" id="IPR025996">
    <property type="entry name" value="MT1864/Rv1816-like_C"/>
</dbReference>